<feature type="transmembrane region" description="Helical" evidence="1">
    <location>
        <begin position="32"/>
        <end position="50"/>
    </location>
</feature>
<proteinExistence type="predicted"/>
<dbReference type="HOGENOM" id="CLU_1522457_0_0_7"/>
<reference evidence="2 3" key="1">
    <citation type="journal article" date="2014" name="Nature">
        <title>An environmental bacterial taxon with a large and distinct metabolic repertoire.</title>
        <authorList>
            <person name="Wilson M.C."/>
            <person name="Mori T."/>
            <person name="Ruckert C."/>
            <person name="Uria A.R."/>
            <person name="Helf M.J."/>
            <person name="Takada K."/>
            <person name="Gernert C."/>
            <person name="Steffens U.A."/>
            <person name="Heycke N."/>
            <person name="Schmitt S."/>
            <person name="Rinke C."/>
            <person name="Helfrich E.J."/>
            <person name="Brachmann A.O."/>
            <person name="Gurgui C."/>
            <person name="Wakimoto T."/>
            <person name="Kracht M."/>
            <person name="Crusemann M."/>
            <person name="Hentschel U."/>
            <person name="Abe I."/>
            <person name="Matsunaga S."/>
            <person name="Kalinowski J."/>
            <person name="Takeyama H."/>
            <person name="Piel J."/>
        </authorList>
    </citation>
    <scope>NUCLEOTIDE SEQUENCE [LARGE SCALE GENOMIC DNA]</scope>
    <source>
        <strain evidence="3">TSY2</strain>
    </source>
</reference>
<evidence type="ECO:0000313" key="3">
    <source>
        <dbReference type="Proteomes" id="UP000019140"/>
    </source>
</evidence>
<comment type="caution">
    <text evidence="2">The sequence shown here is derived from an EMBL/GenBank/DDBJ whole genome shotgun (WGS) entry which is preliminary data.</text>
</comment>
<sequence length="176" mass="19034">MIRSMNGGRDAESTGQRSQIEMAQWRIVRQRFGTFGILVMLIVPFCLLGCDGDGFDAFRGREATIADLENRSFTFSFVSNGGPFDPSLQGTPTTLTFGQFNAMSTAPFTLQADGTIVSGSATFVPPLLTLTFLQVDPALPFTENQELQLGVQADVDDGRVSLRNPVTGLETTSEPT</sequence>
<dbReference type="EMBL" id="AZHX01001568">
    <property type="protein sequence ID" value="ETX02019.1"/>
    <property type="molecule type" value="Genomic_DNA"/>
</dbReference>
<accession>W4LV78</accession>
<gene>
    <name evidence="2" type="ORF">ETSY2_36315</name>
</gene>
<dbReference type="Proteomes" id="UP000019140">
    <property type="component" value="Unassembled WGS sequence"/>
</dbReference>
<protein>
    <submittedName>
        <fullName evidence="2">Uncharacterized protein</fullName>
    </submittedName>
</protein>
<evidence type="ECO:0000256" key="1">
    <source>
        <dbReference type="SAM" id="Phobius"/>
    </source>
</evidence>
<dbReference type="AlphaFoldDB" id="W4LV78"/>
<keyword evidence="1" id="KW-1133">Transmembrane helix</keyword>
<keyword evidence="3" id="KW-1185">Reference proteome</keyword>
<name>W4LV78_9BACT</name>
<keyword evidence="1" id="KW-0812">Transmembrane</keyword>
<evidence type="ECO:0000313" key="2">
    <source>
        <dbReference type="EMBL" id="ETX02019.1"/>
    </source>
</evidence>
<keyword evidence="1" id="KW-0472">Membrane</keyword>
<organism evidence="2 3">
    <name type="scientific">Candidatus Entotheonella gemina</name>
    <dbReference type="NCBI Taxonomy" id="1429439"/>
    <lineage>
        <taxon>Bacteria</taxon>
        <taxon>Pseudomonadati</taxon>
        <taxon>Nitrospinota/Tectimicrobiota group</taxon>
        <taxon>Candidatus Tectimicrobiota</taxon>
        <taxon>Candidatus Entotheonellia</taxon>
        <taxon>Candidatus Entotheonellales</taxon>
        <taxon>Candidatus Entotheonellaceae</taxon>
        <taxon>Candidatus Entotheonella</taxon>
    </lineage>
</organism>